<organism evidence="4 6">
    <name type="scientific">Caldimonas thermodepolymerans</name>
    <dbReference type="NCBI Taxonomy" id="215580"/>
    <lineage>
        <taxon>Bacteria</taxon>
        <taxon>Pseudomonadati</taxon>
        <taxon>Pseudomonadota</taxon>
        <taxon>Betaproteobacteria</taxon>
        <taxon>Burkholderiales</taxon>
        <taxon>Sphaerotilaceae</taxon>
        <taxon>Caldimonas</taxon>
    </lineage>
</organism>
<dbReference type="EMBL" id="SLXF01000001">
    <property type="protein sequence ID" value="TCP09899.1"/>
    <property type="molecule type" value="Genomic_DNA"/>
</dbReference>
<dbReference type="PANTHER" id="PTHR35174">
    <property type="entry name" value="BLL7171 PROTEIN-RELATED"/>
    <property type="match status" value="1"/>
</dbReference>
<dbReference type="InterPro" id="IPR005545">
    <property type="entry name" value="YCII"/>
</dbReference>
<dbReference type="SUPFAM" id="SSF54909">
    <property type="entry name" value="Dimeric alpha+beta barrel"/>
    <property type="match status" value="1"/>
</dbReference>
<feature type="domain" description="YCII-related" evidence="3">
    <location>
        <begin position="23"/>
        <end position="106"/>
    </location>
</feature>
<dbReference type="RefSeq" id="WP_104356605.1">
    <property type="nucleotide sequence ID" value="NZ_CALFFA010000022.1"/>
</dbReference>
<dbReference type="Proteomes" id="UP000239406">
    <property type="component" value="Unassembled WGS sequence"/>
</dbReference>
<comment type="caution">
    <text evidence="4">The sequence shown here is derived from an EMBL/GenBank/DDBJ whole genome shotgun (WGS) entry which is preliminary data.</text>
</comment>
<name>A0A2S5T7D0_9BURK</name>
<sequence length="133" mass="14415">MRFIIIVRAHAARDAGVPPEEELAMARYHAELTRAGVLLDASALQPGDPGWRLRYEHGHRTVIDGPVAGAEARITRYALIQVRSREEALEWARRCPAPGGSAEIEVRQLCDPDEAVPPPPRDASGAAAHRVGG</sequence>
<evidence type="ECO:0000259" key="3">
    <source>
        <dbReference type="Pfam" id="PF03795"/>
    </source>
</evidence>
<comment type="similarity">
    <text evidence="1">Belongs to the YciI family.</text>
</comment>
<dbReference type="Gene3D" id="3.30.70.1060">
    <property type="entry name" value="Dimeric alpha+beta barrel"/>
    <property type="match status" value="1"/>
</dbReference>
<evidence type="ECO:0000256" key="1">
    <source>
        <dbReference type="ARBA" id="ARBA00007689"/>
    </source>
</evidence>
<keyword evidence="6" id="KW-1185">Reference proteome</keyword>
<dbReference type="Proteomes" id="UP000294772">
    <property type="component" value="Unassembled WGS sequence"/>
</dbReference>
<dbReference type="InterPro" id="IPR011008">
    <property type="entry name" value="Dimeric_a/b-barrel"/>
</dbReference>
<evidence type="ECO:0000313" key="5">
    <source>
        <dbReference type="EMBL" id="TCP09899.1"/>
    </source>
</evidence>
<reference evidence="5 7" key="2">
    <citation type="submission" date="2019-03" db="EMBL/GenBank/DDBJ databases">
        <title>Genomic Encyclopedia of Type Strains, Phase IV (KMG-IV): sequencing the most valuable type-strain genomes for metagenomic binning, comparative biology and taxonomic classification.</title>
        <authorList>
            <person name="Goeker M."/>
        </authorList>
    </citation>
    <scope>NUCLEOTIDE SEQUENCE [LARGE SCALE GENOMIC DNA]</scope>
    <source>
        <strain evidence="5 7">DSM 15264</strain>
    </source>
</reference>
<proteinExistence type="inferred from homology"/>
<dbReference type="Pfam" id="PF03795">
    <property type="entry name" value="YCII"/>
    <property type="match status" value="1"/>
</dbReference>
<reference evidence="4 6" key="1">
    <citation type="submission" date="2018-02" db="EMBL/GenBank/DDBJ databases">
        <title>Reclassifiation of [Polyangium] brachysporum DSM 7029 as Guopingzhaonella breviflexa gen. nov., sp. nov., a member of the family Comamonadaceae.</title>
        <authorList>
            <person name="Tang B."/>
        </authorList>
    </citation>
    <scope>NUCLEOTIDE SEQUENCE [LARGE SCALE GENOMIC DNA]</scope>
    <source>
        <strain evidence="4 6">DSM 15344</strain>
    </source>
</reference>
<dbReference type="AlphaFoldDB" id="A0A2S5T7D0"/>
<evidence type="ECO:0000313" key="4">
    <source>
        <dbReference type="EMBL" id="PPE70913.1"/>
    </source>
</evidence>
<gene>
    <name evidence="4" type="ORF">C1702_05110</name>
    <name evidence="5" type="ORF">EV676_101482</name>
</gene>
<evidence type="ECO:0000313" key="7">
    <source>
        <dbReference type="Proteomes" id="UP000294772"/>
    </source>
</evidence>
<dbReference type="OrthoDB" id="9807535at2"/>
<evidence type="ECO:0000313" key="6">
    <source>
        <dbReference type="Proteomes" id="UP000239406"/>
    </source>
</evidence>
<dbReference type="EMBL" id="PSNY01000004">
    <property type="protein sequence ID" value="PPE70913.1"/>
    <property type="molecule type" value="Genomic_DNA"/>
</dbReference>
<evidence type="ECO:0000256" key="2">
    <source>
        <dbReference type="SAM" id="MobiDB-lite"/>
    </source>
</evidence>
<protein>
    <recommendedName>
        <fullName evidence="3">YCII-related domain-containing protein</fullName>
    </recommendedName>
</protein>
<accession>A0A2S5T7D0</accession>
<feature type="region of interest" description="Disordered" evidence="2">
    <location>
        <begin position="111"/>
        <end position="133"/>
    </location>
</feature>